<evidence type="ECO:0000256" key="1">
    <source>
        <dbReference type="SAM" id="MobiDB-lite"/>
    </source>
</evidence>
<feature type="region of interest" description="Disordered" evidence="1">
    <location>
        <begin position="1"/>
        <end position="21"/>
    </location>
</feature>
<dbReference type="Proteomes" id="UP000195514">
    <property type="component" value="Chromosome I"/>
</dbReference>
<feature type="transmembrane region" description="Helical" evidence="2">
    <location>
        <begin position="110"/>
        <end position="130"/>
    </location>
</feature>
<keyword evidence="4" id="KW-1185">Reference proteome</keyword>
<feature type="transmembrane region" description="Helical" evidence="2">
    <location>
        <begin position="142"/>
        <end position="162"/>
    </location>
</feature>
<feature type="region of interest" description="Disordered" evidence="1">
    <location>
        <begin position="173"/>
        <end position="192"/>
    </location>
</feature>
<dbReference type="AlphaFoldDB" id="A0A1Y6K8T0"/>
<dbReference type="OrthoDB" id="164684at2"/>
<keyword evidence="2" id="KW-1133">Transmembrane helix</keyword>
<organism evidence="3 4">
    <name type="scientific">Candidatus Brevifilum fermentans</name>
    <dbReference type="NCBI Taxonomy" id="1986204"/>
    <lineage>
        <taxon>Bacteria</taxon>
        <taxon>Bacillati</taxon>
        <taxon>Chloroflexota</taxon>
        <taxon>Anaerolineae</taxon>
        <taxon>Anaerolineales</taxon>
        <taxon>Anaerolineaceae</taxon>
        <taxon>Candidatus Brevifilum</taxon>
    </lineage>
</organism>
<protein>
    <submittedName>
        <fullName evidence="3">Uncharacterized protein</fullName>
    </submittedName>
</protein>
<keyword evidence="2" id="KW-0472">Membrane</keyword>
<feature type="transmembrane region" description="Helical" evidence="2">
    <location>
        <begin position="67"/>
        <end position="89"/>
    </location>
</feature>
<gene>
    <name evidence="3" type="ORF">CFX1CAM_1934</name>
</gene>
<reference evidence="4" key="1">
    <citation type="submission" date="2017-05" db="EMBL/GenBank/DDBJ databases">
        <authorList>
            <person name="Kirkegaard R."/>
            <person name="Mcilroy J S."/>
        </authorList>
    </citation>
    <scope>NUCLEOTIDE SEQUENCE [LARGE SCALE GENOMIC DNA]</scope>
</reference>
<evidence type="ECO:0000313" key="4">
    <source>
        <dbReference type="Proteomes" id="UP000195514"/>
    </source>
</evidence>
<name>A0A1Y6K8T0_9CHLR</name>
<keyword evidence="2" id="KW-0812">Transmembrane</keyword>
<dbReference type="RefSeq" id="WP_087862797.1">
    <property type="nucleotide sequence ID" value="NZ_LT859958.1"/>
</dbReference>
<feature type="transmembrane region" description="Helical" evidence="2">
    <location>
        <begin position="37"/>
        <end position="55"/>
    </location>
</feature>
<evidence type="ECO:0000256" key="2">
    <source>
        <dbReference type="SAM" id="Phobius"/>
    </source>
</evidence>
<dbReference type="EMBL" id="LT859958">
    <property type="protein sequence ID" value="SMX54999.1"/>
    <property type="molecule type" value="Genomic_DNA"/>
</dbReference>
<feature type="compositionally biased region" description="Polar residues" evidence="1">
    <location>
        <begin position="176"/>
        <end position="192"/>
    </location>
</feature>
<accession>A0A1Y6K8T0</accession>
<evidence type="ECO:0000313" key="3">
    <source>
        <dbReference type="EMBL" id="SMX54999.1"/>
    </source>
</evidence>
<sequence length="192" mass="20849">MTHPEKQPHIEPLQGRTPDPAVDDTTDMVLAYRKNRIRIGLVMAFVGYLVFLLGARPSMFGLDRSPVVGFVQISVFLLGLAIICLGSFLTLSAIWPKGKKTIAADIGSRLISTGYVVCFFSGMADIFGLGSHPLPNVLFGPLQAHGMVLGILTIAIGFLLLIRYPSYRLGKHRGENSSAPQPSMNNETPPQD</sequence>
<dbReference type="KEGG" id="abat:CFX1CAM_1934"/>
<proteinExistence type="predicted"/>